<dbReference type="GO" id="GO:0016020">
    <property type="term" value="C:membrane"/>
    <property type="evidence" value="ECO:0007669"/>
    <property type="project" value="UniProtKB-SubCell"/>
</dbReference>
<feature type="domain" description="PX" evidence="12">
    <location>
        <begin position="350"/>
        <end position="389"/>
    </location>
</feature>
<dbReference type="Pfam" id="PF00787">
    <property type="entry name" value="PX"/>
    <property type="match status" value="1"/>
</dbReference>
<organism evidence="15 16">
    <name type="scientific">Mortierella hygrophila</name>
    <dbReference type="NCBI Taxonomy" id="979708"/>
    <lineage>
        <taxon>Eukaryota</taxon>
        <taxon>Fungi</taxon>
        <taxon>Fungi incertae sedis</taxon>
        <taxon>Mucoromycota</taxon>
        <taxon>Mortierellomycotina</taxon>
        <taxon>Mortierellomycetes</taxon>
        <taxon>Mortierellales</taxon>
        <taxon>Mortierellaceae</taxon>
        <taxon>Mortierella</taxon>
    </lineage>
</organism>
<keyword evidence="7" id="KW-0813">Transport</keyword>
<evidence type="ECO:0000256" key="9">
    <source>
        <dbReference type="ARBA" id="ARBA00022525"/>
    </source>
</evidence>
<keyword evidence="8" id="KW-0963">Cytoplasm</keyword>
<dbReference type="PANTHER" id="PTHR47554:SF1">
    <property type="entry name" value="SORTING NEXIN MVP1"/>
    <property type="match status" value="1"/>
</dbReference>
<keyword evidence="11" id="KW-0472">Membrane</keyword>
<dbReference type="SUPFAM" id="SSF64268">
    <property type="entry name" value="PX domain"/>
    <property type="match status" value="1"/>
</dbReference>
<feature type="domain" description="Sorting nexin 8/Mvp1 BAR" evidence="13">
    <location>
        <begin position="402"/>
        <end position="518"/>
    </location>
</feature>
<dbReference type="Pfam" id="PF20147">
    <property type="entry name" value="Crinkler"/>
    <property type="match status" value="1"/>
</dbReference>
<dbReference type="InterPro" id="IPR001683">
    <property type="entry name" value="PX_dom"/>
</dbReference>
<evidence type="ECO:0000256" key="7">
    <source>
        <dbReference type="ARBA" id="ARBA00022448"/>
    </source>
</evidence>
<evidence type="ECO:0000256" key="5">
    <source>
        <dbReference type="ARBA" id="ARBA00010883"/>
    </source>
</evidence>
<evidence type="ECO:0000256" key="10">
    <source>
        <dbReference type="ARBA" id="ARBA00022927"/>
    </source>
</evidence>
<comment type="caution">
    <text evidence="15">The sequence shown here is derived from an EMBL/GenBank/DDBJ whole genome shotgun (WGS) entry which is preliminary data.</text>
</comment>
<dbReference type="GO" id="GO:0005829">
    <property type="term" value="C:cytosol"/>
    <property type="evidence" value="ECO:0007669"/>
    <property type="project" value="GOC"/>
</dbReference>
<sequence length="519" mass="59123">MPARINHFFLSFHKQHCRRPQEPHQDQKGSLFDDVAAAELTLWHVSIPDDDDDHQPVLLDKEVSEKKQLKATTKLFKVFGTVVPEDMIHMIFQCPPPSDLHTNIKKITDKFFVPGSDVAKFLDAFTKGQGALPTTTGSILGCGKTRAVIGLLSQHWRFYFNAADDDWRSGEMTTLYNTVRSYLQEVQANSAINNLFARETTLLLFLIRLLIFKYCLIVPDSSETFTSARWALLQVCPHVLFKDFFNPLLLRLLQLRHHRELDLSDFVRNVHEDAKDRLVKHGYLPKINDNTRLLVINDGAQFLGDQLNGPFQSMSYSEDSSRPLLSPIRVETVSSSVTLNIKSPGALSTYLADEVFLERRLRGLTRFMNALMRHPVLKNDPLVISFLTEPVELALWRKNVVISTEDEFTTKLPISESLVKQVPMDLELQLESIKRRLPASVEYYRSMVHVMDRVQKRTEANAVDYMRFSLALNALADCEKHCHVEECYSCGQLSQGYGKVGSHMGQASNALEEQARATQ</sequence>
<proteinExistence type="inferred from homology"/>
<evidence type="ECO:0000313" key="16">
    <source>
        <dbReference type="Proteomes" id="UP000723463"/>
    </source>
</evidence>
<feature type="non-terminal residue" evidence="15">
    <location>
        <position position="1"/>
    </location>
</feature>
<dbReference type="InterPro" id="IPR028662">
    <property type="entry name" value="SNX8/Mvp1"/>
</dbReference>
<dbReference type="InterPro" id="IPR036871">
    <property type="entry name" value="PX_dom_sf"/>
</dbReference>
<dbReference type="EMBL" id="JAAAXW010000071">
    <property type="protein sequence ID" value="KAF9545472.1"/>
    <property type="molecule type" value="Genomic_DNA"/>
</dbReference>
<keyword evidence="10" id="KW-0653">Protein transport</keyword>
<evidence type="ECO:0000259" key="12">
    <source>
        <dbReference type="Pfam" id="PF00787"/>
    </source>
</evidence>
<evidence type="ECO:0000259" key="14">
    <source>
        <dbReference type="Pfam" id="PF20147"/>
    </source>
</evidence>
<gene>
    <name evidence="15" type="primary">MVP1_2</name>
    <name evidence="15" type="ORF">EC957_010887</name>
</gene>
<dbReference type="InterPro" id="IPR045734">
    <property type="entry name" value="Snx8_BAR_dom"/>
</dbReference>
<evidence type="ECO:0000256" key="11">
    <source>
        <dbReference type="ARBA" id="ARBA00023136"/>
    </source>
</evidence>
<evidence type="ECO:0000313" key="15">
    <source>
        <dbReference type="EMBL" id="KAF9545472.1"/>
    </source>
</evidence>
<evidence type="ECO:0000256" key="1">
    <source>
        <dbReference type="ARBA" id="ARBA00004287"/>
    </source>
</evidence>
<feature type="domain" description="Crinkler effector protein N-terminal" evidence="14">
    <location>
        <begin position="28"/>
        <end position="92"/>
    </location>
</feature>
<evidence type="ECO:0000256" key="6">
    <source>
        <dbReference type="ARBA" id="ARBA00014268"/>
    </source>
</evidence>
<keyword evidence="16" id="KW-1185">Reference proteome</keyword>
<protein>
    <recommendedName>
        <fullName evidence="6">Sorting nexin MVP1</fullName>
    </recommendedName>
</protein>
<keyword evidence="9" id="KW-0964">Secreted</keyword>
<dbReference type="GO" id="GO:0005768">
    <property type="term" value="C:endosome"/>
    <property type="evidence" value="ECO:0007669"/>
    <property type="project" value="TreeGrafter"/>
</dbReference>
<evidence type="ECO:0000256" key="2">
    <source>
        <dbReference type="ARBA" id="ARBA00004340"/>
    </source>
</evidence>
<dbReference type="GO" id="GO:0005576">
    <property type="term" value="C:extracellular region"/>
    <property type="evidence" value="ECO:0007669"/>
    <property type="project" value="UniProtKB-SubCell"/>
</dbReference>
<dbReference type="PANTHER" id="PTHR47554">
    <property type="entry name" value="SORTING NEXIN MVP1"/>
    <property type="match status" value="1"/>
</dbReference>
<dbReference type="GO" id="GO:0042147">
    <property type="term" value="P:retrograde transport, endosome to Golgi"/>
    <property type="evidence" value="ECO:0007669"/>
    <property type="project" value="InterPro"/>
</dbReference>
<dbReference type="InterPro" id="IPR045379">
    <property type="entry name" value="Crinkler_N"/>
</dbReference>
<dbReference type="GO" id="GO:0043657">
    <property type="term" value="C:host cell"/>
    <property type="evidence" value="ECO:0007669"/>
    <property type="project" value="UniProtKB-SubCell"/>
</dbReference>
<evidence type="ECO:0000256" key="8">
    <source>
        <dbReference type="ARBA" id="ARBA00022490"/>
    </source>
</evidence>
<comment type="similarity">
    <text evidence="5">Belongs to the sorting nexin family.</text>
</comment>
<evidence type="ECO:0000256" key="3">
    <source>
        <dbReference type="ARBA" id="ARBA00004496"/>
    </source>
</evidence>
<accession>A0A9P6F9W7</accession>
<dbReference type="AlphaFoldDB" id="A0A9P6F9W7"/>
<name>A0A9P6F9W7_9FUNG</name>
<comment type="subcellular location">
    <subcellularLocation>
        <location evidence="3">Cytoplasm</location>
    </subcellularLocation>
    <subcellularLocation>
        <location evidence="2">Host cell</location>
    </subcellularLocation>
    <subcellularLocation>
        <location evidence="1">Membrane</location>
        <topology evidence="1">Peripheral membrane protein</topology>
        <orientation evidence="1">Cytoplasmic side</orientation>
    </subcellularLocation>
    <subcellularLocation>
        <location evidence="4">Secreted</location>
    </subcellularLocation>
</comment>
<dbReference type="GO" id="GO:0006623">
    <property type="term" value="P:protein targeting to vacuole"/>
    <property type="evidence" value="ECO:0007669"/>
    <property type="project" value="TreeGrafter"/>
</dbReference>
<dbReference type="Proteomes" id="UP000723463">
    <property type="component" value="Unassembled WGS sequence"/>
</dbReference>
<dbReference type="Gene3D" id="3.30.1520.10">
    <property type="entry name" value="Phox-like domain"/>
    <property type="match status" value="1"/>
</dbReference>
<evidence type="ECO:0000256" key="4">
    <source>
        <dbReference type="ARBA" id="ARBA00004613"/>
    </source>
</evidence>
<reference evidence="15" key="1">
    <citation type="journal article" date="2020" name="Fungal Divers.">
        <title>Resolving the Mortierellaceae phylogeny through synthesis of multi-gene phylogenetics and phylogenomics.</title>
        <authorList>
            <person name="Vandepol N."/>
            <person name="Liber J."/>
            <person name="Desiro A."/>
            <person name="Na H."/>
            <person name="Kennedy M."/>
            <person name="Barry K."/>
            <person name="Grigoriev I.V."/>
            <person name="Miller A.N."/>
            <person name="O'Donnell K."/>
            <person name="Stajich J.E."/>
            <person name="Bonito G."/>
        </authorList>
    </citation>
    <scope>NUCLEOTIDE SEQUENCE</scope>
    <source>
        <strain evidence="15">NRRL 2591</strain>
    </source>
</reference>
<dbReference type="GO" id="GO:0032266">
    <property type="term" value="F:phosphatidylinositol-3-phosphate binding"/>
    <property type="evidence" value="ECO:0007669"/>
    <property type="project" value="TreeGrafter"/>
</dbReference>
<dbReference type="Pfam" id="PF19566">
    <property type="entry name" value="Snx8_BAR_dom"/>
    <property type="match status" value="1"/>
</dbReference>
<evidence type="ECO:0000259" key="13">
    <source>
        <dbReference type="Pfam" id="PF19566"/>
    </source>
</evidence>